<sequence>MGFENDRKWIIEKKNDVAIKAMDNKEKTDQFIEKRDEVEEGISRIPTDLPEEIQRQVDAAIENARNDLKDESEKLESEANDIQRDADEVMDMADAVSGDLKEKGNRLKDLRGIPIIGSFAETKGDEVLDQAEQIVDLRQETQQYQDDLISSRNRLMGNR</sequence>
<accession>A0A395V2D4</accession>
<comment type="caution">
    <text evidence="2">The sequence shown here is derived from an EMBL/GenBank/DDBJ whole genome shotgun (WGS) entry which is preliminary data.</text>
</comment>
<name>A0A395V2D4_9FIRM</name>
<protein>
    <submittedName>
        <fullName evidence="2">Uncharacterized protein</fullName>
    </submittedName>
</protein>
<dbReference type="EMBL" id="QRXG01000005">
    <property type="protein sequence ID" value="RGT82786.1"/>
    <property type="molecule type" value="Genomic_DNA"/>
</dbReference>
<feature type="coiled-coil region" evidence="1">
    <location>
        <begin position="54"/>
        <end position="92"/>
    </location>
</feature>
<dbReference type="EMBL" id="QRUJ01000008">
    <property type="protein sequence ID" value="RGR54306.1"/>
    <property type="molecule type" value="Genomic_DNA"/>
</dbReference>
<gene>
    <name evidence="3" type="ORF">DWX06_04930</name>
    <name evidence="2" type="ORF">DWY38_08765</name>
</gene>
<evidence type="ECO:0000313" key="3">
    <source>
        <dbReference type="EMBL" id="RGT82786.1"/>
    </source>
</evidence>
<proteinExistence type="predicted"/>
<dbReference type="RefSeq" id="WP_118003638.1">
    <property type="nucleotide sequence ID" value="NZ_QRUJ01000008.1"/>
</dbReference>
<dbReference type="Proteomes" id="UP000266066">
    <property type="component" value="Unassembled WGS sequence"/>
</dbReference>
<dbReference type="AlphaFoldDB" id="A0A395V2D4"/>
<evidence type="ECO:0000313" key="5">
    <source>
        <dbReference type="Proteomes" id="UP000284296"/>
    </source>
</evidence>
<organism evidence="2 4">
    <name type="scientific">Agathobacter rectalis</name>
    <dbReference type="NCBI Taxonomy" id="39491"/>
    <lineage>
        <taxon>Bacteria</taxon>
        <taxon>Bacillati</taxon>
        <taxon>Bacillota</taxon>
        <taxon>Clostridia</taxon>
        <taxon>Lachnospirales</taxon>
        <taxon>Lachnospiraceae</taxon>
        <taxon>Agathobacter</taxon>
    </lineage>
</organism>
<reference evidence="4 5" key="1">
    <citation type="submission" date="2018-08" db="EMBL/GenBank/DDBJ databases">
        <title>A genome reference for cultivated species of the human gut microbiota.</title>
        <authorList>
            <person name="Zou Y."/>
            <person name="Xue W."/>
            <person name="Luo G."/>
        </authorList>
    </citation>
    <scope>NUCLEOTIDE SEQUENCE [LARGE SCALE GENOMIC DNA]</scope>
    <source>
        <strain evidence="3 5">AF18-16LB</strain>
        <strain evidence="2 4">AF25-15</strain>
    </source>
</reference>
<evidence type="ECO:0000313" key="2">
    <source>
        <dbReference type="EMBL" id="RGR54306.1"/>
    </source>
</evidence>
<evidence type="ECO:0000256" key="1">
    <source>
        <dbReference type="SAM" id="Coils"/>
    </source>
</evidence>
<keyword evidence="1" id="KW-0175">Coiled coil</keyword>
<evidence type="ECO:0000313" key="4">
    <source>
        <dbReference type="Proteomes" id="UP000266066"/>
    </source>
</evidence>
<dbReference type="Proteomes" id="UP000284296">
    <property type="component" value="Unassembled WGS sequence"/>
</dbReference>